<evidence type="ECO:0000313" key="1">
    <source>
        <dbReference type="EMBL" id="EHQ89756.1"/>
    </source>
</evidence>
<dbReference type="EMBL" id="CM001441">
    <property type="protein sequence ID" value="EHQ89756.1"/>
    <property type="molecule type" value="Genomic_DNA"/>
</dbReference>
<dbReference type="Proteomes" id="UP000005104">
    <property type="component" value="Chromosome"/>
</dbReference>
<proteinExistence type="predicted"/>
<reference evidence="1 2" key="1">
    <citation type="submission" date="2011-11" db="EMBL/GenBank/DDBJ databases">
        <title>The Noncontiguous Finished genome of Desulfosporosinus youngiae DSM 17734.</title>
        <authorList>
            <consortium name="US DOE Joint Genome Institute (JGI-PGF)"/>
            <person name="Lucas S."/>
            <person name="Han J."/>
            <person name="Lapidus A."/>
            <person name="Cheng J.-F."/>
            <person name="Goodwin L."/>
            <person name="Pitluck S."/>
            <person name="Peters L."/>
            <person name="Ovchinnikova G."/>
            <person name="Lu M."/>
            <person name="Land M.L."/>
            <person name="Hauser L."/>
            <person name="Pester M."/>
            <person name="Spring S."/>
            <person name="Ollivier B."/>
            <person name="Rattei T."/>
            <person name="Klenk H.-P."/>
            <person name="Wagner M."/>
            <person name="Loy A."/>
            <person name="Woyke T.J."/>
        </authorList>
    </citation>
    <scope>NUCLEOTIDE SEQUENCE [LARGE SCALE GENOMIC DNA]</scope>
    <source>
        <strain evidence="1 2">DSM 17734</strain>
    </source>
</reference>
<gene>
    <name evidence="1" type="ORF">DesyoDRAFT_2696</name>
</gene>
<dbReference type="AlphaFoldDB" id="H5Y475"/>
<accession>H5Y475</accession>
<name>H5Y475_9FIRM</name>
<evidence type="ECO:0008006" key="3">
    <source>
        <dbReference type="Google" id="ProtNLM"/>
    </source>
</evidence>
<keyword evidence="2" id="KW-1185">Reference proteome</keyword>
<dbReference type="OrthoDB" id="7061752at2"/>
<organism evidence="1 2">
    <name type="scientific">Desulfosporosinus youngiae DSM 17734</name>
    <dbReference type="NCBI Taxonomy" id="768710"/>
    <lineage>
        <taxon>Bacteria</taxon>
        <taxon>Bacillati</taxon>
        <taxon>Bacillota</taxon>
        <taxon>Clostridia</taxon>
        <taxon>Eubacteriales</taxon>
        <taxon>Desulfitobacteriaceae</taxon>
        <taxon>Desulfosporosinus</taxon>
    </lineage>
</organism>
<evidence type="ECO:0000313" key="2">
    <source>
        <dbReference type="Proteomes" id="UP000005104"/>
    </source>
</evidence>
<dbReference type="HOGENOM" id="CLU_1238591_0_0_9"/>
<sequence length="223" mass="23946">MIILASIVVFFLIMCALIIFPLNSKTLSANDQMNYNIRTNNVVHAENSGGGKTMSDLTANPDGPVVVKAKQTDCNDFAEAQKLANFIIKAPQNIPDGFRLVFIQHIRPDLPKIAATAKNDTVSAVYSNGNAQFNIIQGHFSGGDVPVGPEGSAHGTVEIAGVQGKWVKGGWNVVEEPSADSKGTKEWKSNPLDLGWYKDGIGYAILATGMELDDIVKLANSME</sequence>
<protein>
    <recommendedName>
        <fullName evidence="3">DUF4367 domain-containing protein</fullName>
    </recommendedName>
</protein>